<keyword evidence="9 21" id="KW-1133">Transmembrane helix</keyword>
<comment type="similarity">
    <text evidence="4">Belongs to the Mediator complex subunit 6 family.</text>
</comment>
<keyword evidence="14" id="KW-1015">Disulfide bond</keyword>
<dbReference type="GO" id="GO:0005758">
    <property type="term" value="C:mitochondrial intermembrane space"/>
    <property type="evidence" value="ECO:0007669"/>
    <property type="project" value="UniProtKB-SubCell"/>
</dbReference>
<evidence type="ECO:0000256" key="4">
    <source>
        <dbReference type="ARBA" id="ARBA00007526"/>
    </source>
</evidence>
<keyword evidence="6" id="KW-0813">Transport</keyword>
<comment type="subcellular location">
    <subcellularLocation>
        <location evidence="2">Membrane</location>
        <topology evidence="2">Single-pass type IV membrane protein</topology>
    </subcellularLocation>
    <subcellularLocation>
        <location evidence="3">Mitochondrion intermembrane space</location>
    </subcellularLocation>
    <subcellularLocation>
        <location evidence="1">Nucleus</location>
    </subcellularLocation>
</comment>
<keyword evidence="24" id="KW-1185">Reference proteome</keyword>
<feature type="binding site" evidence="18">
    <location>
        <position position="242"/>
    </location>
    <ligand>
        <name>Cu cation</name>
        <dbReference type="ChEBI" id="CHEBI:23378"/>
    </ligand>
</feature>
<evidence type="ECO:0000256" key="9">
    <source>
        <dbReference type="ARBA" id="ARBA00022989"/>
    </source>
</evidence>
<dbReference type="InterPro" id="IPR009069">
    <property type="entry name" value="Cys_alpha_HP_mot_SF"/>
</dbReference>
<dbReference type="GO" id="GO:0006357">
    <property type="term" value="P:regulation of transcription by RNA polymerase II"/>
    <property type="evidence" value="ECO:0007669"/>
    <property type="project" value="InterPro"/>
</dbReference>
<evidence type="ECO:0000256" key="11">
    <source>
        <dbReference type="ARBA" id="ARBA00023015"/>
    </source>
</evidence>
<dbReference type="GO" id="GO:0005507">
    <property type="term" value="F:copper ion binding"/>
    <property type="evidence" value="ECO:0007669"/>
    <property type="project" value="InterPro"/>
</dbReference>
<dbReference type="Gene3D" id="3.10.450.580">
    <property type="entry name" value="Mediator complex, subunit Med6"/>
    <property type="match status" value="1"/>
</dbReference>
<evidence type="ECO:0000256" key="12">
    <source>
        <dbReference type="ARBA" id="ARBA00023128"/>
    </source>
</evidence>
<comment type="caution">
    <text evidence="23">The sequence shown here is derived from an EMBL/GenBank/DDBJ whole genome shotgun (WGS) entry which is preliminary data.</text>
</comment>
<dbReference type="InterPro" id="IPR038566">
    <property type="entry name" value="Mediator_Med6_sf"/>
</dbReference>
<evidence type="ECO:0000256" key="7">
    <source>
        <dbReference type="ARBA" id="ARBA00022692"/>
    </source>
</evidence>
<name>A0A0V1HCV3_9BILA</name>
<dbReference type="InterPro" id="IPR007745">
    <property type="entry name" value="Cyt_c_oxidase_Cu-chaperone"/>
</dbReference>
<dbReference type="SUPFAM" id="SSF47072">
    <property type="entry name" value="Cysteine alpha-hairpin motif"/>
    <property type="match status" value="1"/>
</dbReference>
<dbReference type="PROSITE" id="PS51808">
    <property type="entry name" value="CHCH"/>
    <property type="match status" value="1"/>
</dbReference>
<keyword evidence="7 21" id="KW-0812">Transmembrane</keyword>
<dbReference type="OrthoDB" id="344220at2759"/>
<evidence type="ECO:0000256" key="21">
    <source>
        <dbReference type="SAM" id="Phobius"/>
    </source>
</evidence>
<keyword evidence="8 18" id="KW-0479">Metal-binding</keyword>
<dbReference type="STRING" id="268475.A0A0V1HCV3"/>
<feature type="non-terminal residue" evidence="23">
    <location>
        <position position="1"/>
    </location>
</feature>
<evidence type="ECO:0000256" key="2">
    <source>
        <dbReference type="ARBA" id="ARBA00004211"/>
    </source>
</evidence>
<feature type="binding site" evidence="18">
    <location>
        <position position="241"/>
    </location>
    <ligand>
        <name>Cu cation</name>
        <dbReference type="ChEBI" id="CHEBI:23378"/>
    </ligand>
</feature>
<evidence type="ECO:0000256" key="5">
    <source>
        <dbReference type="ARBA" id="ARBA00009241"/>
    </source>
</evidence>
<feature type="compositionally biased region" description="Polar residues" evidence="20">
    <location>
        <begin position="211"/>
        <end position="222"/>
    </location>
</feature>
<keyword evidence="17" id="KW-0539">Nucleus</keyword>
<dbReference type="Pfam" id="PF05051">
    <property type="entry name" value="COX17"/>
    <property type="match status" value="1"/>
</dbReference>
<feature type="transmembrane region" description="Helical" evidence="21">
    <location>
        <begin position="476"/>
        <end position="498"/>
    </location>
</feature>
<evidence type="ECO:0000313" key="24">
    <source>
        <dbReference type="Proteomes" id="UP000055024"/>
    </source>
</evidence>
<evidence type="ECO:0000259" key="22">
    <source>
        <dbReference type="Pfam" id="PF03908"/>
    </source>
</evidence>
<feature type="coiled-coil region" evidence="19">
    <location>
        <begin position="351"/>
        <end position="378"/>
    </location>
</feature>
<evidence type="ECO:0000256" key="17">
    <source>
        <dbReference type="ARBA" id="ARBA00023242"/>
    </source>
</evidence>
<keyword evidence="13 21" id="KW-0472">Membrane</keyword>
<reference evidence="23 24" key="1">
    <citation type="submission" date="2015-01" db="EMBL/GenBank/DDBJ databases">
        <title>Evolution of Trichinella species and genotypes.</title>
        <authorList>
            <person name="Korhonen P.K."/>
            <person name="Edoardo P."/>
            <person name="Giuseppe L.R."/>
            <person name="Gasser R.B."/>
        </authorList>
    </citation>
    <scope>NUCLEOTIDE SEQUENCE [LARGE SCALE GENOMIC DNA]</scope>
    <source>
        <strain evidence="23">ISS1029</strain>
    </source>
</reference>
<dbReference type="Pfam" id="PF03908">
    <property type="entry name" value="Sec20"/>
    <property type="match status" value="1"/>
</dbReference>
<sequence length="499" mass="57889">LKKLNNVISNIFFLSKKMNVHGSSQTTNPLHIQWNPPWNPNWLSASNVLDCFTNTLNPFYDPNCLNEQVRIQRLSSEILSRVHGVEYILLHAAEPLFVIRKQYRQPNQNVTPLEDYYIIGGTVYQAPDLSSVFNSRLQSAISNVRSAFEEAKSYYRFNTSEGYYFQYKNEPTVEKGDDKRVSVFQKYRMDMLLNELSEKFPPALSLEESNENTQDGKATSNKKATEAPAETVQSDKKPKPCCACPETRKARDECIVEKGPDSCKELIEAHRHCRLSIVKSELTNLDISIKQLIRFIRYFEGSNSDLERLCRNCRDEIFSMERLLNDYKKMMMLNKVTESDAEEFRFVTTYRIELENNLQSLREAIIVASQNADNYERALLFSTCNEDKNIEILRKRRINEKKRNVSQARQLQSSLTSLLKKMNDTVHESELTLNKLAASSTALRDATYEMHGMSSLIHTSGKLLKKYKRRQFSDRFIIFICFGIFLLSAAYIVQIRLWK</sequence>
<evidence type="ECO:0000256" key="8">
    <source>
        <dbReference type="ARBA" id="ARBA00022723"/>
    </source>
</evidence>
<keyword evidence="19" id="KW-0175">Coiled coil</keyword>
<dbReference type="InterPro" id="IPR056173">
    <property type="entry name" value="Sec20_C"/>
</dbReference>
<comment type="similarity">
    <text evidence="5">Belongs to the COX17 family.</text>
</comment>
<dbReference type="PANTHER" id="PTHR13104">
    <property type="entry name" value="MED-6-RELATED"/>
    <property type="match status" value="1"/>
</dbReference>
<protein>
    <submittedName>
        <fullName evidence="23">Mediator of RNA polymerase II transcription subunit 6</fullName>
    </submittedName>
</protein>
<dbReference type="GO" id="GO:0016531">
    <property type="term" value="F:copper chaperone activity"/>
    <property type="evidence" value="ECO:0007669"/>
    <property type="project" value="InterPro"/>
</dbReference>
<evidence type="ECO:0000256" key="13">
    <source>
        <dbReference type="ARBA" id="ARBA00023136"/>
    </source>
</evidence>
<evidence type="ECO:0000256" key="14">
    <source>
        <dbReference type="ARBA" id="ARBA00023157"/>
    </source>
</evidence>
<keyword evidence="12" id="KW-0496">Mitochondrion</keyword>
<evidence type="ECO:0000256" key="3">
    <source>
        <dbReference type="ARBA" id="ARBA00004569"/>
    </source>
</evidence>
<organism evidence="23 24">
    <name type="scientific">Trichinella zimbabwensis</name>
    <dbReference type="NCBI Taxonomy" id="268475"/>
    <lineage>
        <taxon>Eukaryota</taxon>
        <taxon>Metazoa</taxon>
        <taxon>Ecdysozoa</taxon>
        <taxon>Nematoda</taxon>
        <taxon>Enoplea</taxon>
        <taxon>Dorylaimia</taxon>
        <taxon>Trichinellida</taxon>
        <taxon>Trichinellidae</taxon>
        <taxon>Trichinella</taxon>
    </lineage>
</organism>
<dbReference type="GO" id="GO:0016592">
    <property type="term" value="C:mediator complex"/>
    <property type="evidence" value="ECO:0007669"/>
    <property type="project" value="InterPro"/>
</dbReference>
<gene>
    <name evidence="23" type="primary">MED6</name>
    <name evidence="23" type="ORF">T11_10395</name>
</gene>
<dbReference type="EMBL" id="JYDP01000088">
    <property type="protein sequence ID" value="KRZ08330.1"/>
    <property type="molecule type" value="Genomic_DNA"/>
</dbReference>
<evidence type="ECO:0000256" key="18">
    <source>
        <dbReference type="PIRSR" id="PIRSR607745-1"/>
    </source>
</evidence>
<dbReference type="Pfam" id="PF04934">
    <property type="entry name" value="Med6"/>
    <property type="match status" value="1"/>
</dbReference>
<feature type="region of interest" description="Disordered" evidence="20">
    <location>
        <begin position="207"/>
        <end position="239"/>
    </location>
</feature>
<dbReference type="AlphaFoldDB" id="A0A0V1HCV3"/>
<evidence type="ECO:0000256" key="6">
    <source>
        <dbReference type="ARBA" id="ARBA00022448"/>
    </source>
</evidence>
<dbReference type="Proteomes" id="UP000055024">
    <property type="component" value="Unassembled WGS sequence"/>
</dbReference>
<evidence type="ECO:0000256" key="19">
    <source>
        <dbReference type="SAM" id="Coils"/>
    </source>
</evidence>
<evidence type="ECO:0000256" key="16">
    <source>
        <dbReference type="ARBA" id="ARBA00023186"/>
    </source>
</evidence>
<feature type="domain" description="Sec20 C-terminal" evidence="22">
    <location>
        <begin position="406"/>
        <end position="497"/>
    </location>
</feature>
<evidence type="ECO:0000256" key="20">
    <source>
        <dbReference type="SAM" id="MobiDB-lite"/>
    </source>
</evidence>
<accession>A0A0V1HCV3</accession>
<keyword evidence="10 18" id="KW-0186">Copper</keyword>
<dbReference type="GO" id="GO:0016020">
    <property type="term" value="C:membrane"/>
    <property type="evidence" value="ECO:0007669"/>
    <property type="project" value="UniProtKB-SubCell"/>
</dbReference>
<dbReference type="GO" id="GO:0003712">
    <property type="term" value="F:transcription coregulator activity"/>
    <property type="evidence" value="ECO:0007669"/>
    <property type="project" value="InterPro"/>
</dbReference>
<evidence type="ECO:0000256" key="10">
    <source>
        <dbReference type="ARBA" id="ARBA00023008"/>
    </source>
</evidence>
<evidence type="ECO:0000256" key="15">
    <source>
        <dbReference type="ARBA" id="ARBA00023163"/>
    </source>
</evidence>
<evidence type="ECO:0000313" key="23">
    <source>
        <dbReference type="EMBL" id="KRZ08330.1"/>
    </source>
</evidence>
<keyword evidence="15" id="KW-0804">Transcription</keyword>
<proteinExistence type="inferred from homology"/>
<evidence type="ECO:0000256" key="1">
    <source>
        <dbReference type="ARBA" id="ARBA00004123"/>
    </source>
</evidence>
<keyword evidence="16" id="KW-0143">Chaperone</keyword>
<dbReference type="InterPro" id="IPR007018">
    <property type="entry name" value="Mediator_Med6"/>
</dbReference>
<dbReference type="Gene3D" id="1.10.287.1130">
    <property type="entry name" value="CytochromE C oxidase copper chaperone"/>
    <property type="match status" value="1"/>
</dbReference>
<keyword evidence="11" id="KW-0805">Transcription regulation</keyword>